<dbReference type="PROSITE" id="PS52009">
    <property type="entry name" value="GH84"/>
    <property type="match status" value="1"/>
</dbReference>
<keyword evidence="1" id="KW-0378">Hydrolase</keyword>
<dbReference type="InterPro" id="IPR017853">
    <property type="entry name" value="GH"/>
</dbReference>
<keyword evidence="2" id="KW-0326">Glycosidase</keyword>
<evidence type="ECO:0000256" key="6">
    <source>
        <dbReference type="ARBA" id="ARBA00066938"/>
    </source>
</evidence>
<protein>
    <recommendedName>
        <fullName evidence="6">protein O-GlcNAcase</fullName>
        <ecNumber evidence="6">3.2.1.169</ecNumber>
    </recommendedName>
    <alternativeName>
        <fullName evidence="3">Beta-N-acetylhexosaminidase</fullName>
    </alternativeName>
    <alternativeName>
        <fullName evidence="7">Beta-hexosaminidase</fullName>
    </alternativeName>
</protein>
<evidence type="ECO:0000313" key="10">
    <source>
        <dbReference type="EMBL" id="KAG0725771.1"/>
    </source>
</evidence>
<comment type="catalytic activity">
    <reaction evidence="5">
        <text>3-O-(N-acetyl-beta-D-glucosaminyl)-L-threonyl-[protein] + H2O = L-threonyl-[protein] + N-acetyl-D-glucosamine</text>
        <dbReference type="Rhea" id="RHEA:48892"/>
        <dbReference type="Rhea" id="RHEA-COMP:11060"/>
        <dbReference type="Rhea" id="RHEA-COMP:12252"/>
        <dbReference type="ChEBI" id="CHEBI:15377"/>
        <dbReference type="ChEBI" id="CHEBI:30013"/>
        <dbReference type="ChEBI" id="CHEBI:90840"/>
        <dbReference type="ChEBI" id="CHEBI:506227"/>
        <dbReference type="EC" id="3.2.1.169"/>
    </reaction>
</comment>
<dbReference type="SUPFAM" id="SSF51445">
    <property type="entry name" value="(Trans)glycosidases"/>
    <property type="match status" value="1"/>
</dbReference>
<keyword evidence="11" id="KW-1185">Reference proteome</keyword>
<evidence type="ECO:0000313" key="11">
    <source>
        <dbReference type="Proteomes" id="UP000770661"/>
    </source>
</evidence>
<organism evidence="10 11">
    <name type="scientific">Chionoecetes opilio</name>
    <name type="common">Atlantic snow crab</name>
    <name type="synonym">Cancer opilio</name>
    <dbReference type="NCBI Taxonomy" id="41210"/>
    <lineage>
        <taxon>Eukaryota</taxon>
        <taxon>Metazoa</taxon>
        <taxon>Ecdysozoa</taxon>
        <taxon>Arthropoda</taxon>
        <taxon>Crustacea</taxon>
        <taxon>Multicrustacea</taxon>
        <taxon>Malacostraca</taxon>
        <taxon>Eumalacostraca</taxon>
        <taxon>Eucarida</taxon>
        <taxon>Decapoda</taxon>
        <taxon>Pleocyemata</taxon>
        <taxon>Brachyura</taxon>
        <taxon>Eubrachyura</taxon>
        <taxon>Majoidea</taxon>
        <taxon>Majidae</taxon>
        <taxon>Chionoecetes</taxon>
    </lineage>
</organism>
<dbReference type="InterPro" id="IPR011496">
    <property type="entry name" value="O-GlcNAcase_cat"/>
</dbReference>
<evidence type="ECO:0000259" key="9">
    <source>
        <dbReference type="PROSITE" id="PS52009"/>
    </source>
</evidence>
<comment type="catalytic activity">
    <reaction evidence="4">
        <text>3-O-(N-acetyl-beta-D-glucosaminyl)-L-seryl-[protein] + H2O = N-acetyl-D-glucosamine + L-seryl-[protein]</text>
        <dbReference type="Rhea" id="RHEA:48876"/>
        <dbReference type="Rhea" id="RHEA-COMP:9863"/>
        <dbReference type="Rhea" id="RHEA-COMP:12251"/>
        <dbReference type="ChEBI" id="CHEBI:15377"/>
        <dbReference type="ChEBI" id="CHEBI:29999"/>
        <dbReference type="ChEBI" id="CHEBI:90838"/>
        <dbReference type="ChEBI" id="CHEBI:506227"/>
        <dbReference type="EC" id="3.2.1.169"/>
    </reaction>
</comment>
<dbReference type="GO" id="GO:0016231">
    <property type="term" value="F:beta-N-acetylglucosaminidase activity"/>
    <property type="evidence" value="ECO:0007669"/>
    <property type="project" value="TreeGrafter"/>
</dbReference>
<evidence type="ECO:0000256" key="1">
    <source>
        <dbReference type="ARBA" id="ARBA00022801"/>
    </source>
</evidence>
<dbReference type="FunFam" id="3.20.20.80:FF:000009">
    <property type="entry name" value="O-GlcNAcase BT_4395"/>
    <property type="match status" value="1"/>
</dbReference>
<evidence type="ECO:0000256" key="3">
    <source>
        <dbReference type="ARBA" id="ARBA00030512"/>
    </source>
</evidence>
<feature type="compositionally biased region" description="Low complexity" evidence="8">
    <location>
        <begin position="513"/>
        <end position="523"/>
    </location>
</feature>
<sequence>MAGEDANSNTPVVDNINTLNTRNNFVCGVVEGFYGRPWTPEQRKDLFVKQQKWGINCYIYAPKDDYKHRANWRELYTVEEAEHLTALITEARRHGITFYYAISPGLDITYSGQKELGALKRKLEQVAQMGCNAFAILFDDIDPEMSGADKEVFTSFAHAQVSVTNEVYAHLSQPRFMFCPTQYCSTRAVPTVHTSEYLNTIGQKLAPEIDIMWTGPKVISKVLTVEHIREVTEVMRRPPVIWDNLHANDYDQARLFLGPYCGRSPDLIDLLRGVVTNPNCEYGPNFIAIHTLAQWSLSSSITSCDNNDAVSADIRLETEGEDPSDDCPTGLSPSAYHPRRALRLALHDWLQEFQRPVSAFGTIQQPQIPIPTPVPILPSVNTCMSITSTTIATPGQAPIIPPIMVPIIAPIIAPNINATTFTPAMNPIMNSLVSENKVIVEVPAPVEEPDSSSSTSQDASSTSGVEPMDCNPSPSTSPHHSTDDTIMMENGDAKIETSTQGSPEVPLDHTEAPTTPSTITTVPTIPPSTPTMPHQPPLTLVEEDKEELTVDDLQVLAELFYLPYEHGRYGITIMNEFNWLKINSQLVIDQRRRDNPETKPEVEEWFERAAKFSDLTKQTKRMANRLNRVKNRSLLYDVYPYVWDMCGVVGLLNSYVDWLGFSKGWREVFMSGDQEPWIFRGGLTAELQRLIPVDASNDLFVYKAPEVPARHCYTIRPCLPSDRAKLLALILHTADDRRNAATHYAAHPDLPGELEVGSYLETLEDEGVKGVNVMVVEDDWGCLVAYGSLAVDATEQTARDAAYRAKIRDHYPKISREEGILLTPCEELLVTLSQEPLPPPKALGASHPSRVTLCCLPTVTDEAISKRLLTCLLASIRARGVFGGHCCINVGEKLTLDLYSRHGFLEVVTQATTLYMGRSF</sequence>
<dbReference type="EMBL" id="JACEEZ010005281">
    <property type="protein sequence ID" value="KAG0725771.1"/>
    <property type="molecule type" value="Genomic_DNA"/>
</dbReference>
<dbReference type="OrthoDB" id="9975416at2759"/>
<dbReference type="PANTHER" id="PTHR13170">
    <property type="entry name" value="O-GLCNACASE"/>
    <property type="match status" value="1"/>
</dbReference>
<dbReference type="PANTHER" id="PTHR13170:SF16">
    <property type="entry name" value="PROTEIN O-GLCNACASE"/>
    <property type="match status" value="1"/>
</dbReference>
<reference evidence="10" key="1">
    <citation type="submission" date="2020-07" db="EMBL/GenBank/DDBJ databases">
        <title>The High-quality genome of the commercially important snow crab, Chionoecetes opilio.</title>
        <authorList>
            <person name="Jeong J.-H."/>
            <person name="Ryu S."/>
        </authorList>
    </citation>
    <scope>NUCLEOTIDE SEQUENCE</scope>
    <source>
        <strain evidence="10">MADBK_172401_WGS</strain>
        <tissue evidence="10">Digestive gland</tissue>
    </source>
</reference>
<feature type="region of interest" description="Disordered" evidence="8">
    <location>
        <begin position="445"/>
        <end position="530"/>
    </location>
</feature>
<feature type="domain" description="GH84" evidence="9">
    <location>
        <begin position="25"/>
        <end position="300"/>
    </location>
</feature>
<evidence type="ECO:0000256" key="2">
    <source>
        <dbReference type="ARBA" id="ARBA00023295"/>
    </source>
</evidence>
<dbReference type="Pfam" id="PF07555">
    <property type="entry name" value="NAGidase"/>
    <property type="match status" value="1"/>
</dbReference>
<feature type="compositionally biased region" description="Low complexity" evidence="8">
    <location>
        <begin position="445"/>
        <end position="463"/>
    </location>
</feature>
<evidence type="ECO:0000256" key="5">
    <source>
        <dbReference type="ARBA" id="ARBA00052136"/>
    </source>
</evidence>
<dbReference type="Gene3D" id="3.20.20.80">
    <property type="entry name" value="Glycosidases"/>
    <property type="match status" value="1"/>
</dbReference>
<dbReference type="GO" id="GO:0009100">
    <property type="term" value="P:glycoprotein metabolic process"/>
    <property type="evidence" value="ECO:0007669"/>
    <property type="project" value="TreeGrafter"/>
</dbReference>
<gene>
    <name evidence="10" type="primary">Mgea5</name>
    <name evidence="10" type="ORF">GWK47_004563</name>
</gene>
<evidence type="ECO:0000256" key="4">
    <source>
        <dbReference type="ARBA" id="ARBA00050933"/>
    </source>
</evidence>
<dbReference type="InterPro" id="IPR051822">
    <property type="entry name" value="Glycosyl_Hydrolase_84"/>
</dbReference>
<proteinExistence type="predicted"/>
<evidence type="ECO:0000256" key="7">
    <source>
        <dbReference type="ARBA" id="ARBA00076634"/>
    </source>
</evidence>
<dbReference type="AlphaFoldDB" id="A0A8J4YLB8"/>
<name>A0A8J4YLB8_CHIOP</name>
<dbReference type="Gene3D" id="3.40.630.30">
    <property type="match status" value="1"/>
</dbReference>
<dbReference type="Gene3D" id="1.20.58.240">
    <property type="entry name" value="STAT, domain 1"/>
    <property type="match status" value="1"/>
</dbReference>
<dbReference type="GO" id="GO:0102571">
    <property type="term" value="F:[protein]-3-O-(N-acetyl-D-glucosaminyl)-L-serine/L-threonine O-N-acetyl-alpha-D-glucosaminase activity"/>
    <property type="evidence" value="ECO:0007669"/>
    <property type="project" value="UniProtKB-EC"/>
</dbReference>
<evidence type="ECO:0000256" key="8">
    <source>
        <dbReference type="SAM" id="MobiDB-lite"/>
    </source>
</evidence>
<accession>A0A8J4YLB8</accession>
<comment type="caution">
    <text evidence="10">The sequence shown here is derived from an EMBL/GenBank/DDBJ whole genome shotgun (WGS) entry which is preliminary data.</text>
</comment>
<dbReference type="EC" id="3.2.1.169" evidence="6"/>
<dbReference type="Proteomes" id="UP000770661">
    <property type="component" value="Unassembled WGS sequence"/>
</dbReference>